<protein>
    <submittedName>
        <fullName evidence="4">Methyltransferase domain-containing protein</fullName>
    </submittedName>
</protein>
<feature type="domain" description="Methyltransferase" evidence="3">
    <location>
        <begin position="50"/>
        <end position="141"/>
    </location>
</feature>
<dbReference type="PANTHER" id="PTHR43861">
    <property type="entry name" value="TRANS-ACONITATE 2-METHYLTRANSFERASE-RELATED"/>
    <property type="match status" value="1"/>
</dbReference>
<feature type="region of interest" description="Disordered" evidence="2">
    <location>
        <begin position="210"/>
        <end position="234"/>
    </location>
</feature>
<feature type="compositionally biased region" description="Basic and acidic residues" evidence="2">
    <location>
        <begin position="224"/>
        <end position="234"/>
    </location>
</feature>
<keyword evidence="1" id="KW-0808">Transferase</keyword>
<dbReference type="EMBL" id="CP108253">
    <property type="protein sequence ID" value="WTU44524.1"/>
    <property type="molecule type" value="Genomic_DNA"/>
</dbReference>
<accession>A0AAU2H8G3</accession>
<evidence type="ECO:0000256" key="2">
    <source>
        <dbReference type="SAM" id="MobiDB-lite"/>
    </source>
</evidence>
<dbReference type="SUPFAM" id="SSF53335">
    <property type="entry name" value="S-adenosyl-L-methionine-dependent methyltransferases"/>
    <property type="match status" value="1"/>
</dbReference>
<sequence>MTDSAEFWDRRYTHGDIGWTLAPHPLAVAELALVPPDTSAGPNTPRRLALDLGAGAGRHTLWLARRGWRVTAVDFSATALERTRQQAAAEELDVTTVLADLASYEPRQDTFGLILITYVHIEPPQRAALLARAAKALAPGGRLVVVGHHLDNLGRGLEGPSDAERMFTPERLSAELPYLRVERAERVVHTVTTASGERESYATVIRAGRAIGDHPSLPPSEAGLPRHETHQEIP</sequence>
<evidence type="ECO:0000259" key="3">
    <source>
        <dbReference type="Pfam" id="PF13649"/>
    </source>
</evidence>
<dbReference type="CDD" id="cd02440">
    <property type="entry name" value="AdoMet_MTases"/>
    <property type="match status" value="1"/>
</dbReference>
<dbReference type="PANTHER" id="PTHR43861:SF3">
    <property type="entry name" value="PUTATIVE (AFU_ORTHOLOGUE AFUA_2G14390)-RELATED"/>
    <property type="match status" value="1"/>
</dbReference>
<dbReference type="GO" id="GO:0032259">
    <property type="term" value="P:methylation"/>
    <property type="evidence" value="ECO:0007669"/>
    <property type="project" value="UniProtKB-KW"/>
</dbReference>
<name>A0AAU2H8G3_9ACTN</name>
<reference evidence="4" key="1">
    <citation type="submission" date="2022-10" db="EMBL/GenBank/DDBJ databases">
        <title>The complete genomes of actinobacterial strains from the NBC collection.</title>
        <authorList>
            <person name="Joergensen T.S."/>
            <person name="Alvarez Arevalo M."/>
            <person name="Sterndorff E.B."/>
            <person name="Faurdal D."/>
            <person name="Vuksanovic O."/>
            <person name="Mourched A.-S."/>
            <person name="Charusanti P."/>
            <person name="Shaw S."/>
            <person name="Blin K."/>
            <person name="Weber T."/>
        </authorList>
    </citation>
    <scope>NUCLEOTIDE SEQUENCE</scope>
    <source>
        <strain evidence="4">NBC_00060</strain>
    </source>
</reference>
<organism evidence="4">
    <name type="scientific">Streptomyces sp. NBC_00060</name>
    <dbReference type="NCBI Taxonomy" id="2975636"/>
    <lineage>
        <taxon>Bacteria</taxon>
        <taxon>Bacillati</taxon>
        <taxon>Actinomycetota</taxon>
        <taxon>Actinomycetes</taxon>
        <taxon>Kitasatosporales</taxon>
        <taxon>Streptomycetaceae</taxon>
        <taxon>Streptomyces</taxon>
    </lineage>
</organism>
<dbReference type="Pfam" id="PF13649">
    <property type="entry name" value="Methyltransf_25"/>
    <property type="match status" value="1"/>
</dbReference>
<evidence type="ECO:0000313" key="4">
    <source>
        <dbReference type="EMBL" id="WTU44524.1"/>
    </source>
</evidence>
<dbReference type="Gene3D" id="3.40.50.150">
    <property type="entry name" value="Vaccinia Virus protein VP39"/>
    <property type="match status" value="1"/>
</dbReference>
<dbReference type="GO" id="GO:0017000">
    <property type="term" value="P:antibiotic biosynthetic process"/>
    <property type="evidence" value="ECO:0007669"/>
    <property type="project" value="UniProtKB-ARBA"/>
</dbReference>
<keyword evidence="4" id="KW-0489">Methyltransferase</keyword>
<dbReference type="AlphaFoldDB" id="A0AAU2H8G3"/>
<dbReference type="GO" id="GO:0008168">
    <property type="term" value="F:methyltransferase activity"/>
    <property type="evidence" value="ECO:0007669"/>
    <property type="project" value="UniProtKB-KW"/>
</dbReference>
<gene>
    <name evidence="4" type="ORF">OHV25_35530</name>
</gene>
<evidence type="ECO:0000256" key="1">
    <source>
        <dbReference type="ARBA" id="ARBA00022679"/>
    </source>
</evidence>
<dbReference type="InterPro" id="IPR029063">
    <property type="entry name" value="SAM-dependent_MTases_sf"/>
</dbReference>
<dbReference type="InterPro" id="IPR041698">
    <property type="entry name" value="Methyltransf_25"/>
</dbReference>
<proteinExistence type="predicted"/>